<keyword evidence="4" id="KW-1185">Reference proteome</keyword>
<evidence type="ECO:0000313" key="3">
    <source>
        <dbReference type="EMBL" id="KAI1714935.1"/>
    </source>
</evidence>
<feature type="transmembrane region" description="Helical" evidence="2">
    <location>
        <begin position="97"/>
        <end position="117"/>
    </location>
</feature>
<keyword evidence="2" id="KW-0812">Transmembrane</keyword>
<sequence>MNTDRNSDNTYGSTPFDFTSPSPMEMQSENVGKLTPEQVKWLSQNMSQDDQMRFLLEMKNCLIQNVLPQKFVASTAAVTGAMWIYRKQVNPRLLGRFFWPVCAVGSVTATVLNTVLFPSDVCKVRSRALMKELYAKYSQENARTPGTGITYDTLRTANREASGERHSGDEQISRQFTPNNKTTRGHERADQPYSGDYTSDIPGVSESKFYPKTGSFQEESYMAGTPLGSVFRENPSPETEGAQQDDDQAKNRRKNKYGDYL</sequence>
<feature type="transmembrane region" description="Helical" evidence="2">
    <location>
        <begin position="62"/>
        <end position="85"/>
    </location>
</feature>
<feature type="region of interest" description="Disordered" evidence="1">
    <location>
        <begin position="1"/>
        <end position="29"/>
    </location>
</feature>
<comment type="caution">
    <text evidence="3">The sequence shown here is derived from an EMBL/GenBank/DDBJ whole genome shotgun (WGS) entry which is preliminary data.</text>
</comment>
<proteinExistence type="predicted"/>
<evidence type="ECO:0000256" key="2">
    <source>
        <dbReference type="SAM" id="Phobius"/>
    </source>
</evidence>
<keyword evidence="2" id="KW-0472">Membrane</keyword>
<dbReference type="Proteomes" id="UP001201812">
    <property type="component" value="Unassembled WGS sequence"/>
</dbReference>
<gene>
    <name evidence="3" type="ORF">DdX_08209</name>
</gene>
<keyword evidence="2" id="KW-1133">Transmembrane helix</keyword>
<evidence type="ECO:0000313" key="4">
    <source>
        <dbReference type="Proteomes" id="UP001201812"/>
    </source>
</evidence>
<dbReference type="AlphaFoldDB" id="A0AAD4N4T8"/>
<organism evidence="3 4">
    <name type="scientific">Ditylenchus destructor</name>
    <dbReference type="NCBI Taxonomy" id="166010"/>
    <lineage>
        <taxon>Eukaryota</taxon>
        <taxon>Metazoa</taxon>
        <taxon>Ecdysozoa</taxon>
        <taxon>Nematoda</taxon>
        <taxon>Chromadorea</taxon>
        <taxon>Rhabditida</taxon>
        <taxon>Tylenchina</taxon>
        <taxon>Tylenchomorpha</taxon>
        <taxon>Sphaerularioidea</taxon>
        <taxon>Anguinidae</taxon>
        <taxon>Anguininae</taxon>
        <taxon>Ditylenchus</taxon>
    </lineage>
</organism>
<accession>A0AAD4N4T8</accession>
<protein>
    <submittedName>
        <fullName evidence="3">Uncharacterized protein</fullName>
    </submittedName>
</protein>
<reference evidence="3" key="1">
    <citation type="submission" date="2022-01" db="EMBL/GenBank/DDBJ databases">
        <title>Genome Sequence Resource for Two Populations of Ditylenchus destructor, the Migratory Endoparasitic Phytonematode.</title>
        <authorList>
            <person name="Zhang H."/>
            <person name="Lin R."/>
            <person name="Xie B."/>
        </authorList>
    </citation>
    <scope>NUCLEOTIDE SEQUENCE</scope>
    <source>
        <strain evidence="3">BazhouSP</strain>
    </source>
</reference>
<name>A0AAD4N4T8_9BILA</name>
<feature type="compositionally biased region" description="Basic and acidic residues" evidence="1">
    <location>
        <begin position="159"/>
        <end position="172"/>
    </location>
</feature>
<dbReference type="EMBL" id="JAKKPZ010000012">
    <property type="protein sequence ID" value="KAI1714935.1"/>
    <property type="molecule type" value="Genomic_DNA"/>
</dbReference>
<feature type="region of interest" description="Disordered" evidence="1">
    <location>
        <begin position="159"/>
        <end position="261"/>
    </location>
</feature>
<feature type="compositionally biased region" description="Polar residues" evidence="1">
    <location>
        <begin position="173"/>
        <end position="182"/>
    </location>
</feature>
<evidence type="ECO:0000256" key="1">
    <source>
        <dbReference type="SAM" id="MobiDB-lite"/>
    </source>
</evidence>